<evidence type="ECO:0000313" key="2">
    <source>
        <dbReference type="EMBL" id="XDV68078.1"/>
    </source>
</evidence>
<keyword evidence="1" id="KW-0472">Membrane</keyword>
<dbReference type="AlphaFoldDB" id="A0AB39YFR3"/>
<dbReference type="RefSeq" id="WP_369779699.1">
    <property type="nucleotide sequence ID" value="NZ_CP165727.1"/>
</dbReference>
<feature type="transmembrane region" description="Helical" evidence="1">
    <location>
        <begin position="12"/>
        <end position="32"/>
    </location>
</feature>
<reference evidence="2" key="1">
    <citation type="submission" date="2024-08" db="EMBL/GenBank/DDBJ databases">
        <authorList>
            <person name="Yu S.T."/>
        </authorList>
    </citation>
    <scope>NUCLEOTIDE SEQUENCE</scope>
    <source>
        <strain evidence="2">R33</strain>
    </source>
</reference>
<feature type="transmembrane region" description="Helical" evidence="1">
    <location>
        <begin position="73"/>
        <end position="94"/>
    </location>
</feature>
<feature type="transmembrane region" description="Helical" evidence="1">
    <location>
        <begin position="101"/>
        <end position="121"/>
    </location>
</feature>
<keyword evidence="1" id="KW-0812">Transmembrane</keyword>
<proteinExistence type="predicted"/>
<dbReference type="Pfam" id="PF06197">
    <property type="entry name" value="DUF998"/>
    <property type="match status" value="1"/>
</dbReference>
<sequence length="224" mass="23642">MRELTFTASRRLTAGGFLWASLIQIFVVNNLIVLPRASSQNLEEHIISALGVTRCGLIGGFRFCSPWHEAADLAWIVGGWCLILGAVLNTVVFPPDRLRNLAFGVLAVSGLGLVSTGFNPYNLRPAVHLLSAGTCFFCGAVGVLLLGGMLRQAQRPYWGAAGIACGVTSIVSATLTALRPDPGVQGLFERIAAWPSVVWIICTGGLILFSARRAAHGSAAADAP</sequence>
<dbReference type="EMBL" id="CP165727">
    <property type="protein sequence ID" value="XDV68078.1"/>
    <property type="molecule type" value="Genomic_DNA"/>
</dbReference>
<keyword evidence="1" id="KW-1133">Transmembrane helix</keyword>
<evidence type="ECO:0008006" key="3">
    <source>
        <dbReference type="Google" id="ProtNLM"/>
    </source>
</evidence>
<gene>
    <name evidence="2" type="ORF">AB5J51_36690</name>
</gene>
<feature type="transmembrane region" description="Helical" evidence="1">
    <location>
        <begin position="157"/>
        <end position="179"/>
    </location>
</feature>
<organism evidence="2">
    <name type="scientific">Streptomyces sp. R33</name>
    <dbReference type="NCBI Taxonomy" id="3238629"/>
    <lineage>
        <taxon>Bacteria</taxon>
        <taxon>Bacillati</taxon>
        <taxon>Actinomycetota</taxon>
        <taxon>Actinomycetes</taxon>
        <taxon>Kitasatosporales</taxon>
        <taxon>Streptomycetaceae</taxon>
        <taxon>Streptomyces</taxon>
    </lineage>
</organism>
<feature type="transmembrane region" description="Helical" evidence="1">
    <location>
        <begin position="127"/>
        <end position="150"/>
    </location>
</feature>
<evidence type="ECO:0000256" key="1">
    <source>
        <dbReference type="SAM" id="Phobius"/>
    </source>
</evidence>
<name>A0AB39YFR3_9ACTN</name>
<accession>A0AB39YFR3</accession>
<dbReference type="InterPro" id="IPR009339">
    <property type="entry name" value="DUF998"/>
</dbReference>
<feature type="transmembrane region" description="Helical" evidence="1">
    <location>
        <begin position="191"/>
        <end position="209"/>
    </location>
</feature>
<protein>
    <recommendedName>
        <fullName evidence="3">DUF998 domain-containing protein</fullName>
    </recommendedName>
</protein>